<organism evidence="1">
    <name type="scientific">Arundo donax</name>
    <name type="common">Giant reed</name>
    <name type="synonym">Donax arundinaceus</name>
    <dbReference type="NCBI Taxonomy" id="35708"/>
    <lineage>
        <taxon>Eukaryota</taxon>
        <taxon>Viridiplantae</taxon>
        <taxon>Streptophyta</taxon>
        <taxon>Embryophyta</taxon>
        <taxon>Tracheophyta</taxon>
        <taxon>Spermatophyta</taxon>
        <taxon>Magnoliopsida</taxon>
        <taxon>Liliopsida</taxon>
        <taxon>Poales</taxon>
        <taxon>Poaceae</taxon>
        <taxon>PACMAD clade</taxon>
        <taxon>Arundinoideae</taxon>
        <taxon>Arundineae</taxon>
        <taxon>Arundo</taxon>
    </lineage>
</organism>
<dbReference type="EMBL" id="GBRH01273248">
    <property type="protein sequence ID" value="JAD24647.1"/>
    <property type="molecule type" value="Transcribed_RNA"/>
</dbReference>
<evidence type="ECO:0000313" key="1">
    <source>
        <dbReference type="EMBL" id="JAD24647.1"/>
    </source>
</evidence>
<accession>A0A0A8YQK4</accession>
<sequence length="27" mass="3227">MEKFADRGVFMCLWLSNRVPYLLNILP</sequence>
<reference evidence="1" key="2">
    <citation type="journal article" date="2015" name="Data Brief">
        <title>Shoot transcriptome of the giant reed, Arundo donax.</title>
        <authorList>
            <person name="Barrero R.A."/>
            <person name="Guerrero F.D."/>
            <person name="Moolhuijzen P."/>
            <person name="Goolsby J.A."/>
            <person name="Tidwell J."/>
            <person name="Bellgard S.E."/>
            <person name="Bellgard M.I."/>
        </authorList>
    </citation>
    <scope>NUCLEOTIDE SEQUENCE</scope>
    <source>
        <tissue evidence="1">Shoot tissue taken approximately 20 cm above the soil surface</tissue>
    </source>
</reference>
<reference evidence="1" key="1">
    <citation type="submission" date="2014-09" db="EMBL/GenBank/DDBJ databases">
        <authorList>
            <person name="Magalhaes I.L.F."/>
            <person name="Oliveira U."/>
            <person name="Santos F.R."/>
            <person name="Vidigal T.H.D.A."/>
            <person name="Brescovit A.D."/>
            <person name="Santos A.J."/>
        </authorList>
    </citation>
    <scope>NUCLEOTIDE SEQUENCE</scope>
    <source>
        <tissue evidence="1">Shoot tissue taken approximately 20 cm above the soil surface</tissue>
    </source>
</reference>
<protein>
    <submittedName>
        <fullName evidence="1">Uncharacterized protein</fullName>
    </submittedName>
</protein>
<proteinExistence type="predicted"/>
<dbReference type="AlphaFoldDB" id="A0A0A8YQK4"/>
<name>A0A0A8YQK4_ARUDO</name>